<reference evidence="2 3" key="1">
    <citation type="submission" date="2024-04" db="EMBL/GenBank/DDBJ databases">
        <authorList>
            <person name="Fracassetti M."/>
        </authorList>
    </citation>
    <scope>NUCLEOTIDE SEQUENCE [LARGE SCALE GENOMIC DNA]</scope>
</reference>
<accession>A0AAV2D9T2</accession>
<dbReference type="EMBL" id="OZ034815">
    <property type="protein sequence ID" value="CAL1370653.1"/>
    <property type="molecule type" value="Genomic_DNA"/>
</dbReference>
<proteinExistence type="predicted"/>
<evidence type="ECO:0008006" key="4">
    <source>
        <dbReference type="Google" id="ProtNLM"/>
    </source>
</evidence>
<feature type="compositionally biased region" description="Polar residues" evidence="1">
    <location>
        <begin position="189"/>
        <end position="222"/>
    </location>
</feature>
<evidence type="ECO:0000313" key="3">
    <source>
        <dbReference type="Proteomes" id="UP001497516"/>
    </source>
</evidence>
<dbReference type="Pfam" id="PF14223">
    <property type="entry name" value="Retrotran_gag_2"/>
    <property type="match status" value="1"/>
</dbReference>
<dbReference type="Proteomes" id="UP001497516">
    <property type="component" value="Chromosome 2"/>
</dbReference>
<feature type="region of interest" description="Disordered" evidence="1">
    <location>
        <begin position="181"/>
        <end position="222"/>
    </location>
</feature>
<evidence type="ECO:0000256" key="1">
    <source>
        <dbReference type="SAM" id="MobiDB-lite"/>
    </source>
</evidence>
<dbReference type="AlphaFoldDB" id="A0AAV2D9T2"/>
<keyword evidence="3" id="KW-1185">Reference proteome</keyword>
<name>A0AAV2D9T2_9ROSI</name>
<evidence type="ECO:0000313" key="2">
    <source>
        <dbReference type="EMBL" id="CAL1370653.1"/>
    </source>
</evidence>
<dbReference type="PANTHER" id="PTHR47481">
    <property type="match status" value="1"/>
</dbReference>
<sequence>MAAISMKIDKFTRRKSFSLWQIKMQALLKQQGLWAPLSEKSKKQSIDEEERITLEEKAHSTILLVLADDIITEVATEKTAAGLWLKLESIYMTKSLTNKLHMKQRLFSLRMEEGMPPRNHLDQLNTILLDLWNIDVKVDYEDAVLILLVSLPQSYENFVDSFIVGKDSLSLEDVRSALHTREVRDKASGSGSENQASGLAATGSSGQQSSNRKANINSNCVG</sequence>
<dbReference type="PANTHER" id="PTHR47481:SF7">
    <property type="entry name" value="CCHC-TYPE DOMAIN-CONTAINING PROTEIN"/>
    <property type="match status" value="1"/>
</dbReference>
<gene>
    <name evidence="2" type="ORF">LTRI10_LOCUS12764</name>
</gene>
<organism evidence="2 3">
    <name type="scientific">Linum trigynum</name>
    <dbReference type="NCBI Taxonomy" id="586398"/>
    <lineage>
        <taxon>Eukaryota</taxon>
        <taxon>Viridiplantae</taxon>
        <taxon>Streptophyta</taxon>
        <taxon>Embryophyta</taxon>
        <taxon>Tracheophyta</taxon>
        <taxon>Spermatophyta</taxon>
        <taxon>Magnoliopsida</taxon>
        <taxon>eudicotyledons</taxon>
        <taxon>Gunneridae</taxon>
        <taxon>Pentapetalae</taxon>
        <taxon>rosids</taxon>
        <taxon>fabids</taxon>
        <taxon>Malpighiales</taxon>
        <taxon>Linaceae</taxon>
        <taxon>Linum</taxon>
    </lineage>
</organism>
<protein>
    <recommendedName>
        <fullName evidence="4">Retrovirus-related Pol polyprotein from transposon TNT 1-94</fullName>
    </recommendedName>
</protein>